<feature type="region of interest" description="Disordered" evidence="4">
    <location>
        <begin position="66"/>
        <end position="112"/>
    </location>
</feature>
<name>A0A6P5SU72_PRUAV</name>
<feature type="compositionally biased region" description="Low complexity" evidence="4">
    <location>
        <begin position="83"/>
        <end position="98"/>
    </location>
</feature>
<keyword evidence="1" id="KW-0677">Repeat</keyword>
<keyword evidence="2 3" id="KW-0694">RNA-binding</keyword>
<evidence type="ECO:0000256" key="1">
    <source>
        <dbReference type="ARBA" id="ARBA00022737"/>
    </source>
</evidence>
<proteinExistence type="predicted"/>
<feature type="compositionally biased region" description="Low complexity" evidence="4">
    <location>
        <begin position="895"/>
        <end position="909"/>
    </location>
</feature>
<dbReference type="InterPro" id="IPR014720">
    <property type="entry name" value="dsRBD_dom"/>
</dbReference>
<protein>
    <submittedName>
        <fullName evidence="7">Uncharacterized protein LOC110761613 isoform X1</fullName>
    </submittedName>
</protein>
<feature type="domain" description="DRBM" evidence="5">
    <location>
        <begin position="733"/>
        <end position="801"/>
    </location>
</feature>
<feature type="region of interest" description="Disordered" evidence="4">
    <location>
        <begin position="894"/>
        <end position="923"/>
    </location>
</feature>
<evidence type="ECO:0000313" key="7">
    <source>
        <dbReference type="RefSeq" id="XP_021819804.1"/>
    </source>
</evidence>
<evidence type="ECO:0000259" key="5">
    <source>
        <dbReference type="PROSITE" id="PS50137"/>
    </source>
</evidence>
<dbReference type="Proteomes" id="UP000515124">
    <property type="component" value="Unplaced"/>
</dbReference>
<dbReference type="RefSeq" id="XP_021819804.1">
    <property type="nucleotide sequence ID" value="XM_021964112.1"/>
</dbReference>
<feature type="region of interest" description="Disordered" evidence="4">
    <location>
        <begin position="409"/>
        <end position="429"/>
    </location>
</feature>
<dbReference type="KEGG" id="pavi:110761613"/>
<evidence type="ECO:0000256" key="4">
    <source>
        <dbReference type="SAM" id="MobiDB-lite"/>
    </source>
</evidence>
<dbReference type="SMART" id="SM00358">
    <property type="entry name" value="DSRM"/>
    <property type="match status" value="3"/>
</dbReference>
<dbReference type="PANTHER" id="PTHR46031:SF16">
    <property type="entry name" value="DOUBLE-STRANDED RNA-BINDING PROTEIN 4"/>
    <property type="match status" value="1"/>
</dbReference>
<evidence type="ECO:0000256" key="3">
    <source>
        <dbReference type="PROSITE-ProRule" id="PRU00266"/>
    </source>
</evidence>
<feature type="compositionally biased region" description="Polar residues" evidence="4">
    <location>
        <begin position="910"/>
        <end position="921"/>
    </location>
</feature>
<feature type="compositionally biased region" description="Polar residues" evidence="4">
    <location>
        <begin position="409"/>
        <end position="428"/>
    </location>
</feature>
<sequence>MYKSKLQELCQQRKWRLPEYNAKKLGIDHNPRFSASVTINGVAFDTVQLFRSSKEAQNDAARLAFAHFSDPQPRHTNRSPSTSSFPQPSLPASSALPSTAGTNLTDTHDTKQTLQPEIQETHETSYVPVQFSGIASGGNFQANGSTLGIEDGNRLRALPSTTGANLPDTHVTKQTLQPEIQEAHEISYMPVQFSGIASGGNSQANGSTLGIEDGNRLRALPSTAATNLTGTHDTKQTLQPKIQETHETSYVPVQFSGIASCGNSQANGSTLDIEDGNRLRALPSTTGANLPDTHDTQQTLQPEVQETHETSYVPVQFSSIASGGNFQANGSTLGIEDGNRLRALPSTTGANLPDTHNTKQTLQPKIQEAHETSYMPVQFSGIASGGNSQANGSTLGIEDGNRLRALPSTAGTNLTGTHDTKQTLQPKTQETHETSYVPVQFSGIASCGNSQANGSTLGIEDGNRLRALPSTTGANLPDTHDTQQTLQPEIQETHETSYVPVQFSGIASGGNSQANGSTLGIEDGNQLRALPSTAGTNLTGTHDTKQTLQPKIQETHYVPVQFSGIASSGNSQANGSTLGIEDVNRLRALPSTAGTNLTGTHYTEQTLQPKNQETHETSFVPVQFSGIASCGKSQANGSTLVIEDGNRLRDIQHLYKSQLQTYAQKRNLLLPMYTCEWEGPPHASRFKCRVTVDEHTYEGQEFLPTMKEAEHAVAKIALMSLLPNGIQEDYIGLYKNVLQELIQKEGFSMPVYSTKNFGKVHVPIFVSTVEIEGETFTGSEARSKKQAEMSAAKVAYHTLRERKSKSSKIPLVCPPAQKGLETPEILSSSFQSNLATDLQQGRPNATMIVSPSAITGEQMMENSVTAEGNSHHPDGLMTSSGFSSSDILYGRAQESNSSSLSVSRNGSSSTLPSDASTNLAMDSTLEPPAKRIMYNKVSVYPYKSDMKFPEGNTVLPTSDEKWVALSHT</sequence>
<dbReference type="GO" id="GO:0003723">
    <property type="term" value="F:RNA binding"/>
    <property type="evidence" value="ECO:0007669"/>
    <property type="project" value="UniProtKB-UniRule"/>
</dbReference>
<dbReference type="SUPFAM" id="SSF54768">
    <property type="entry name" value="dsRNA-binding domain-like"/>
    <property type="match status" value="3"/>
</dbReference>
<dbReference type="PROSITE" id="PS50137">
    <property type="entry name" value="DS_RBD"/>
    <property type="match status" value="3"/>
</dbReference>
<feature type="domain" description="DRBM" evidence="5">
    <location>
        <begin position="654"/>
        <end position="723"/>
    </location>
</feature>
<feature type="domain" description="DRBM" evidence="5">
    <location>
        <begin position="1"/>
        <end position="70"/>
    </location>
</feature>
<dbReference type="GeneID" id="110761613"/>
<gene>
    <name evidence="7" type="primary">LOC110761613</name>
</gene>
<evidence type="ECO:0000256" key="2">
    <source>
        <dbReference type="ARBA" id="ARBA00022884"/>
    </source>
</evidence>
<dbReference type="AlphaFoldDB" id="A0A6P5SU72"/>
<keyword evidence="6" id="KW-1185">Reference proteome</keyword>
<dbReference type="Pfam" id="PF00035">
    <property type="entry name" value="dsrm"/>
    <property type="match status" value="3"/>
</dbReference>
<dbReference type="PANTHER" id="PTHR46031">
    <property type="match status" value="1"/>
</dbReference>
<evidence type="ECO:0000313" key="6">
    <source>
        <dbReference type="Proteomes" id="UP000515124"/>
    </source>
</evidence>
<reference evidence="7" key="1">
    <citation type="submission" date="2025-08" db="UniProtKB">
        <authorList>
            <consortium name="RefSeq"/>
        </authorList>
    </citation>
    <scope>IDENTIFICATION</scope>
</reference>
<accession>A0A6P5SU72</accession>
<dbReference type="Gene3D" id="3.30.160.20">
    <property type="match status" value="3"/>
</dbReference>
<organism evidence="6 7">
    <name type="scientific">Prunus avium</name>
    <name type="common">Cherry</name>
    <name type="synonym">Cerasus avium</name>
    <dbReference type="NCBI Taxonomy" id="42229"/>
    <lineage>
        <taxon>Eukaryota</taxon>
        <taxon>Viridiplantae</taxon>
        <taxon>Streptophyta</taxon>
        <taxon>Embryophyta</taxon>
        <taxon>Tracheophyta</taxon>
        <taxon>Spermatophyta</taxon>
        <taxon>Magnoliopsida</taxon>
        <taxon>eudicotyledons</taxon>
        <taxon>Gunneridae</taxon>
        <taxon>Pentapetalae</taxon>
        <taxon>rosids</taxon>
        <taxon>fabids</taxon>
        <taxon>Rosales</taxon>
        <taxon>Rosaceae</taxon>
        <taxon>Amygdaloideae</taxon>
        <taxon>Amygdaleae</taxon>
        <taxon>Prunus</taxon>
    </lineage>
</organism>